<evidence type="ECO:0000256" key="8">
    <source>
        <dbReference type="SAM" id="MobiDB-lite"/>
    </source>
</evidence>
<dbReference type="Proteomes" id="UP001146120">
    <property type="component" value="Unassembled WGS sequence"/>
</dbReference>
<proteinExistence type="inferred from homology"/>
<evidence type="ECO:0000256" key="6">
    <source>
        <dbReference type="ARBA" id="ARBA00023242"/>
    </source>
</evidence>
<gene>
    <name evidence="10" type="ORF">N0F65_009708</name>
</gene>
<comment type="similarity">
    <text evidence="3">Belongs to the RSA3 family.</text>
</comment>
<evidence type="ECO:0000256" key="2">
    <source>
        <dbReference type="ARBA" id="ARBA00004604"/>
    </source>
</evidence>
<dbReference type="InterPro" id="IPR028217">
    <property type="entry name" value="Rsa3_C"/>
</dbReference>
<evidence type="ECO:0000313" key="10">
    <source>
        <dbReference type="EMBL" id="DAZ93132.1"/>
    </source>
</evidence>
<accession>A0AAV2YII8</accession>
<protein>
    <recommendedName>
        <fullName evidence="4">Ribosome assembly protein 3</fullName>
    </recommendedName>
</protein>
<evidence type="ECO:0000256" key="3">
    <source>
        <dbReference type="ARBA" id="ARBA00006256"/>
    </source>
</evidence>
<organism evidence="10 11">
    <name type="scientific">Lagenidium giganteum</name>
    <dbReference type="NCBI Taxonomy" id="4803"/>
    <lineage>
        <taxon>Eukaryota</taxon>
        <taxon>Sar</taxon>
        <taxon>Stramenopiles</taxon>
        <taxon>Oomycota</taxon>
        <taxon>Peronosporomycetes</taxon>
        <taxon>Pythiales</taxon>
        <taxon>Pythiaceae</taxon>
    </lineage>
</organism>
<evidence type="ECO:0000256" key="5">
    <source>
        <dbReference type="ARBA" id="ARBA00022517"/>
    </source>
</evidence>
<evidence type="ECO:0000256" key="7">
    <source>
        <dbReference type="ARBA" id="ARBA00023274"/>
    </source>
</evidence>
<reference evidence="10" key="1">
    <citation type="submission" date="2022-11" db="EMBL/GenBank/DDBJ databases">
        <authorList>
            <person name="Morgan W.R."/>
            <person name="Tartar A."/>
        </authorList>
    </citation>
    <scope>NUCLEOTIDE SEQUENCE</scope>
    <source>
        <strain evidence="10">ARSEF 373</strain>
    </source>
</reference>
<evidence type="ECO:0000313" key="11">
    <source>
        <dbReference type="Proteomes" id="UP001146120"/>
    </source>
</evidence>
<dbReference type="EMBL" id="DAKRPA010000342">
    <property type="protein sequence ID" value="DAZ93132.1"/>
    <property type="molecule type" value="Genomic_DNA"/>
</dbReference>
<name>A0AAV2YII8_9STRA</name>
<keyword evidence="6" id="KW-0539">Nucleus</keyword>
<feature type="region of interest" description="Disordered" evidence="8">
    <location>
        <begin position="136"/>
        <end position="167"/>
    </location>
</feature>
<dbReference type="Pfam" id="PF14615">
    <property type="entry name" value="Rsa3"/>
    <property type="match status" value="1"/>
</dbReference>
<evidence type="ECO:0000256" key="1">
    <source>
        <dbReference type="ARBA" id="ARBA00003035"/>
    </source>
</evidence>
<feature type="compositionally biased region" description="Acidic residues" evidence="8">
    <location>
        <begin position="146"/>
        <end position="167"/>
    </location>
</feature>
<comment type="subcellular location">
    <subcellularLocation>
        <location evidence="2">Nucleus</location>
        <location evidence="2">Nucleolus</location>
    </subcellularLocation>
</comment>
<feature type="compositionally biased region" description="Basic and acidic residues" evidence="8">
    <location>
        <begin position="136"/>
        <end position="145"/>
    </location>
</feature>
<reference evidence="10" key="2">
    <citation type="journal article" date="2023" name="Microbiol Resour">
        <title>Decontamination and Annotation of the Draft Genome Sequence of the Oomycete Lagenidium giganteum ARSEF 373.</title>
        <authorList>
            <person name="Morgan W.R."/>
            <person name="Tartar A."/>
        </authorList>
    </citation>
    <scope>NUCLEOTIDE SEQUENCE</scope>
    <source>
        <strain evidence="10">ARSEF 373</strain>
    </source>
</reference>
<evidence type="ECO:0000259" key="9">
    <source>
        <dbReference type="Pfam" id="PF14615"/>
    </source>
</evidence>
<dbReference type="PANTHER" id="PTHR28127:SF1">
    <property type="entry name" value="RIBOSOME ASSEMBLY PROTEIN 3"/>
    <property type="match status" value="1"/>
</dbReference>
<keyword evidence="11" id="KW-1185">Reference proteome</keyword>
<dbReference type="GO" id="GO:0000027">
    <property type="term" value="P:ribosomal large subunit assembly"/>
    <property type="evidence" value="ECO:0007669"/>
    <property type="project" value="TreeGrafter"/>
</dbReference>
<evidence type="ECO:0000256" key="4">
    <source>
        <dbReference type="ARBA" id="ARBA00015339"/>
    </source>
</evidence>
<dbReference type="InterPro" id="IPR051898">
    <property type="entry name" value="Ribosome_Assembly_3"/>
</dbReference>
<dbReference type="PANTHER" id="PTHR28127">
    <property type="entry name" value="RIBOSOME ASSEMBLY PROTEIN 3"/>
    <property type="match status" value="1"/>
</dbReference>
<comment type="function">
    <text evidence="1">Required for efficient biogenesis of the 60S ribosomal subunit.</text>
</comment>
<feature type="domain" description="Ribosome-assembly protein 3 C-terminal" evidence="9">
    <location>
        <begin position="233"/>
        <end position="278"/>
    </location>
</feature>
<dbReference type="GO" id="GO:0005730">
    <property type="term" value="C:nucleolus"/>
    <property type="evidence" value="ECO:0007669"/>
    <property type="project" value="UniProtKB-SubCell"/>
</dbReference>
<comment type="caution">
    <text evidence="10">The sequence shown here is derived from an EMBL/GenBank/DDBJ whole genome shotgun (WGS) entry which is preliminary data.</text>
</comment>
<keyword evidence="7" id="KW-0687">Ribonucleoprotein</keyword>
<sequence length="293" mass="32977">MIKWQDVTETAVVPITELDAIPRLELQITARRSVGLAQFGACSRLRRIVILVMDAAKMTQRYDELIARFGEDPFQPKGVCQQADDVAKALETATPAERRRVLEEATRKSLHCAELLEQALDASAAFARLDAKLRRAHDKASKQEKGEEEDDDDDDDEDEDMEEDEDPKAELLLKDLIAASNAVDDANRHTARLGVVHKTTKTSRTLLSLAEQRLEESLAQLDATAQGQLQDEFRDLYMDEFTSAFGDEIDQFRREDKFESKDVTYLISCIHAGADVFTPLQKKLVVESIHATK</sequence>
<dbReference type="AlphaFoldDB" id="A0AAV2YII8"/>
<keyword evidence="5" id="KW-0690">Ribosome biogenesis</keyword>
<dbReference type="GO" id="GO:0030687">
    <property type="term" value="C:preribosome, large subunit precursor"/>
    <property type="evidence" value="ECO:0007669"/>
    <property type="project" value="TreeGrafter"/>
</dbReference>